<accession>A0A0U3CW22</accession>
<reference evidence="1 2" key="1">
    <citation type="submission" date="2015-12" db="EMBL/GenBank/DDBJ databases">
        <title>Complete genome of Roseateles depolymerans KCTC 42856.</title>
        <authorList>
            <person name="Kim K.M."/>
        </authorList>
    </citation>
    <scope>NUCLEOTIDE SEQUENCE [LARGE SCALE GENOMIC DNA]</scope>
    <source>
        <strain evidence="1 2">KCTC 42856</strain>
    </source>
</reference>
<dbReference type="KEGG" id="rdp:RD2015_1048"/>
<keyword evidence="2" id="KW-1185">Reference proteome</keyword>
<dbReference type="STRING" id="76731.RD2015_1048"/>
<dbReference type="Gene3D" id="3.30.450.20">
    <property type="entry name" value="PAS domain"/>
    <property type="match status" value="2"/>
</dbReference>
<dbReference type="OrthoDB" id="5499170at2"/>
<dbReference type="AlphaFoldDB" id="A0A0U3CW22"/>
<dbReference type="RefSeq" id="WP_147307099.1">
    <property type="nucleotide sequence ID" value="NZ_CP013729.1"/>
</dbReference>
<sequence>MSTPSEPDLSAFASLAHELALTMAHVVGDLALVVDAQGVVMAVAEGSSVPLEGSASWVGRAWADTVCAGSRAKLTALLEEVDRSGQVVHGRELMHPQSQGGSVPIAWSAIRLGPLGPVLAVGRDLRAVTAMQQRFVEVQQEMERHYWRYRQVQSRYQQLYQVAHDAVLMLDAASLVVLQANDGVATVLGQDLTHLLHQPLTDNLPDRLRGDVLELLVAARSGGRALSRRGLVGESAASLDMTVAPLAVDGRRHLMLRVRDARLSAEDEALALSRMAGFVESTPQGLVITEADGSVRMAGAAFLAWVGQEDDSAMRQRTLADWVNDPEGAWSALTTQVRRVGMVSGQRLNLQSATGDLQLVDVSAALLAETEPAGVGWVLRMRREDGSASD</sequence>
<dbReference type="EMBL" id="CP013729">
    <property type="protein sequence ID" value="ALV05542.1"/>
    <property type="molecule type" value="Genomic_DNA"/>
</dbReference>
<name>A0A0U3CW22_9BURK</name>
<dbReference type="InterPro" id="IPR035965">
    <property type="entry name" value="PAS-like_dom_sf"/>
</dbReference>
<dbReference type="SUPFAM" id="SSF55785">
    <property type="entry name" value="PYP-like sensor domain (PAS domain)"/>
    <property type="match status" value="1"/>
</dbReference>
<protein>
    <submittedName>
        <fullName evidence="1">Uncharacterized protein</fullName>
    </submittedName>
</protein>
<evidence type="ECO:0000313" key="1">
    <source>
        <dbReference type="EMBL" id="ALV05542.1"/>
    </source>
</evidence>
<dbReference type="Proteomes" id="UP000060699">
    <property type="component" value="Chromosome"/>
</dbReference>
<organism evidence="1 2">
    <name type="scientific">Roseateles depolymerans</name>
    <dbReference type="NCBI Taxonomy" id="76731"/>
    <lineage>
        <taxon>Bacteria</taxon>
        <taxon>Pseudomonadati</taxon>
        <taxon>Pseudomonadota</taxon>
        <taxon>Betaproteobacteria</taxon>
        <taxon>Burkholderiales</taxon>
        <taxon>Sphaerotilaceae</taxon>
        <taxon>Roseateles</taxon>
    </lineage>
</organism>
<dbReference type="SMART" id="SM00091">
    <property type="entry name" value="PAS"/>
    <property type="match status" value="2"/>
</dbReference>
<dbReference type="Pfam" id="PF08448">
    <property type="entry name" value="PAS_4"/>
    <property type="match status" value="1"/>
</dbReference>
<evidence type="ECO:0000313" key="2">
    <source>
        <dbReference type="Proteomes" id="UP000060699"/>
    </source>
</evidence>
<dbReference type="InterPro" id="IPR013656">
    <property type="entry name" value="PAS_4"/>
</dbReference>
<proteinExistence type="predicted"/>
<dbReference type="Pfam" id="PF13188">
    <property type="entry name" value="PAS_8"/>
    <property type="match status" value="1"/>
</dbReference>
<dbReference type="Gene3D" id="1.20.5.430">
    <property type="match status" value="1"/>
</dbReference>
<gene>
    <name evidence="1" type="ORF">RD2015_1048</name>
</gene>
<dbReference type="InterPro" id="IPR000014">
    <property type="entry name" value="PAS"/>
</dbReference>